<dbReference type="Proteomes" id="UP001193501">
    <property type="component" value="Unassembled WGS sequence"/>
</dbReference>
<dbReference type="EMBL" id="JAABNR010000038">
    <property type="protein sequence ID" value="NBZ89907.1"/>
    <property type="molecule type" value="Genomic_DNA"/>
</dbReference>
<dbReference type="RefSeq" id="WP_168776695.1">
    <property type="nucleotide sequence ID" value="NZ_JAABNR010000038.1"/>
</dbReference>
<reference evidence="1" key="1">
    <citation type="submission" date="2020-01" db="EMBL/GenBank/DDBJ databases">
        <authorList>
            <person name="Chen W.-M."/>
        </authorList>
    </citation>
    <scope>NUCLEOTIDE SEQUENCE</scope>
    <source>
        <strain evidence="1">CYK-10</strain>
    </source>
</reference>
<dbReference type="AlphaFoldDB" id="A0AAE4YC12"/>
<evidence type="ECO:0000313" key="1">
    <source>
        <dbReference type="EMBL" id="NBZ89907.1"/>
    </source>
</evidence>
<protein>
    <submittedName>
        <fullName evidence="1">Uncharacterized protein</fullName>
    </submittedName>
</protein>
<gene>
    <name evidence="1" type="ORF">GV832_20170</name>
</gene>
<evidence type="ECO:0000313" key="2">
    <source>
        <dbReference type="Proteomes" id="UP001193501"/>
    </source>
</evidence>
<name>A0AAE4YC12_9RHOB</name>
<dbReference type="InterPro" id="IPR045389">
    <property type="entry name" value="DUF6522"/>
</dbReference>
<keyword evidence="2" id="KW-1185">Reference proteome</keyword>
<dbReference type="Pfam" id="PF20132">
    <property type="entry name" value="DUF6522"/>
    <property type="match status" value="1"/>
</dbReference>
<proteinExistence type="predicted"/>
<sequence>MTGVTVTAQGFEVDAVTIANAFGLDPAQLQERMRAGEVTSLCEKGVDADAGRFRLTFRHSGRVLRLTVDEGGAILKQSTFDAKGTRPASNSHG</sequence>
<accession>A0AAE4YC12</accession>
<comment type="caution">
    <text evidence="1">The sequence shown here is derived from an EMBL/GenBank/DDBJ whole genome shotgun (WGS) entry which is preliminary data.</text>
</comment>
<organism evidence="1 2">
    <name type="scientific">Stagnihabitans tardus</name>
    <dbReference type="NCBI Taxonomy" id="2699202"/>
    <lineage>
        <taxon>Bacteria</taxon>
        <taxon>Pseudomonadati</taxon>
        <taxon>Pseudomonadota</taxon>
        <taxon>Alphaproteobacteria</taxon>
        <taxon>Rhodobacterales</taxon>
        <taxon>Paracoccaceae</taxon>
        <taxon>Stagnihabitans</taxon>
    </lineage>
</organism>